<evidence type="ECO:0000313" key="3">
    <source>
        <dbReference type="EMBL" id="QES28054.1"/>
    </source>
</evidence>
<protein>
    <recommendedName>
        <fullName evidence="5">Lactococcin 972 family bacteriocin</fullName>
    </recommendedName>
</protein>
<dbReference type="EMBL" id="CP029193">
    <property type="protein sequence ID" value="QES28054.1"/>
    <property type="molecule type" value="Genomic_DNA"/>
</dbReference>
<evidence type="ECO:0000256" key="1">
    <source>
        <dbReference type="SAM" id="MobiDB-lite"/>
    </source>
</evidence>
<evidence type="ECO:0008006" key="5">
    <source>
        <dbReference type="Google" id="ProtNLM"/>
    </source>
</evidence>
<name>A0A5P2BCB7_STRVZ</name>
<keyword evidence="4" id="KW-1185">Reference proteome</keyword>
<dbReference type="OrthoDB" id="4191530at2"/>
<proteinExistence type="predicted"/>
<accession>A0A5P2BCB7</accession>
<dbReference type="Proteomes" id="UP000323046">
    <property type="component" value="Chromosome"/>
</dbReference>
<gene>
    <name evidence="3" type="ORF">DEJ47_17885</name>
</gene>
<sequence>MRKRFTGKRKLAVVGALTAVAISVPAVGAVAAEISGSRLPFALSTGGSKEDGDRWKGKSSGHAKACGDVPVNDTRTFSAYIYQDKSFRPDPKIASTSRSYKQGYGCGAYKGTSTSGKYYTKATWAGIPGSRAYGYVNAQN</sequence>
<organism evidence="3 4">
    <name type="scientific">Streptomyces venezuelae</name>
    <dbReference type="NCBI Taxonomy" id="54571"/>
    <lineage>
        <taxon>Bacteria</taxon>
        <taxon>Bacillati</taxon>
        <taxon>Actinomycetota</taxon>
        <taxon>Actinomycetes</taxon>
        <taxon>Kitasatosporales</taxon>
        <taxon>Streptomycetaceae</taxon>
        <taxon>Streptomyces</taxon>
    </lineage>
</organism>
<feature type="signal peptide" evidence="2">
    <location>
        <begin position="1"/>
        <end position="31"/>
    </location>
</feature>
<dbReference type="RefSeq" id="WP_150169557.1">
    <property type="nucleotide sequence ID" value="NZ_CP029193.1"/>
</dbReference>
<evidence type="ECO:0000313" key="4">
    <source>
        <dbReference type="Proteomes" id="UP000323046"/>
    </source>
</evidence>
<reference evidence="3 4" key="1">
    <citation type="submission" date="2018-05" db="EMBL/GenBank/DDBJ databases">
        <title>Streptomyces venezuelae.</title>
        <authorList>
            <person name="Kim W."/>
            <person name="Lee N."/>
            <person name="Cho B.-K."/>
        </authorList>
    </citation>
    <scope>NUCLEOTIDE SEQUENCE [LARGE SCALE GENOMIC DNA]</scope>
    <source>
        <strain evidence="3 4">ATCC 14583</strain>
    </source>
</reference>
<feature type="region of interest" description="Disordered" evidence="1">
    <location>
        <begin position="40"/>
        <end position="67"/>
    </location>
</feature>
<keyword evidence="2" id="KW-0732">Signal</keyword>
<evidence type="ECO:0000256" key="2">
    <source>
        <dbReference type="SAM" id="SignalP"/>
    </source>
</evidence>
<dbReference type="AlphaFoldDB" id="A0A5P2BCB7"/>
<feature type="chain" id="PRO_5024897408" description="Lactococcin 972 family bacteriocin" evidence="2">
    <location>
        <begin position="32"/>
        <end position="140"/>
    </location>
</feature>